<organism evidence="2 3">
    <name type="scientific">Achromobacter anxifer</name>
    <dbReference type="NCBI Taxonomy" id="1287737"/>
    <lineage>
        <taxon>Bacteria</taxon>
        <taxon>Pseudomonadati</taxon>
        <taxon>Pseudomonadota</taxon>
        <taxon>Betaproteobacteria</taxon>
        <taxon>Burkholderiales</taxon>
        <taxon>Alcaligenaceae</taxon>
        <taxon>Achromobacter</taxon>
    </lineage>
</organism>
<dbReference type="CDD" id="cd06558">
    <property type="entry name" value="crotonase-like"/>
    <property type="match status" value="1"/>
</dbReference>
<dbReference type="GO" id="GO:0016853">
    <property type="term" value="F:isomerase activity"/>
    <property type="evidence" value="ECO:0007669"/>
    <property type="project" value="UniProtKB-KW"/>
</dbReference>
<dbReference type="PANTHER" id="PTHR43459:SF1">
    <property type="entry name" value="EG:BACN32G11.4 PROTEIN"/>
    <property type="match status" value="1"/>
</dbReference>
<dbReference type="Gene3D" id="1.10.12.10">
    <property type="entry name" value="Lyase 2-enoyl-coa Hydratase, Chain A, domain 2"/>
    <property type="match status" value="1"/>
</dbReference>
<protein>
    <submittedName>
        <fullName evidence="2">1,2-epoxyphenylacetyl-CoA isomerase</fullName>
        <ecNumber evidence="2">5.3.3.18</ecNumber>
    </submittedName>
</protein>
<dbReference type="PANTHER" id="PTHR43459">
    <property type="entry name" value="ENOYL-COA HYDRATASE"/>
    <property type="match status" value="1"/>
</dbReference>
<dbReference type="Gene3D" id="3.90.226.10">
    <property type="entry name" value="2-enoyl-CoA Hydratase, Chain A, domain 1"/>
    <property type="match status" value="1"/>
</dbReference>
<evidence type="ECO:0000313" key="3">
    <source>
        <dbReference type="Proteomes" id="UP000494117"/>
    </source>
</evidence>
<dbReference type="RefSeq" id="WP_175210475.1">
    <property type="nucleotide sequence ID" value="NZ_CADILG010000064.1"/>
</dbReference>
<proteinExistence type="inferred from homology"/>
<dbReference type="EMBL" id="CADILG010000064">
    <property type="protein sequence ID" value="CAB3923283.1"/>
    <property type="molecule type" value="Genomic_DNA"/>
</dbReference>
<dbReference type="EC" id="5.3.3.18" evidence="2"/>
<gene>
    <name evidence="2" type="primary">paaG_4</name>
    <name evidence="2" type="ORF">LMG26858_05513</name>
</gene>
<dbReference type="SUPFAM" id="SSF52096">
    <property type="entry name" value="ClpP/crotonase"/>
    <property type="match status" value="1"/>
</dbReference>
<dbReference type="Pfam" id="PF00378">
    <property type="entry name" value="ECH_1"/>
    <property type="match status" value="1"/>
</dbReference>
<dbReference type="InterPro" id="IPR011968">
    <property type="entry name" value="PaaB1"/>
</dbReference>
<dbReference type="Proteomes" id="UP000494117">
    <property type="component" value="Unassembled WGS sequence"/>
</dbReference>
<accession>A0A6S7ERL3</accession>
<dbReference type="GO" id="GO:0010124">
    <property type="term" value="P:phenylacetate catabolic process"/>
    <property type="evidence" value="ECO:0007669"/>
    <property type="project" value="InterPro"/>
</dbReference>
<sequence length="272" mass="28889">MNAAATQTGGDYTQIRFTLERGVGVITLNRPDRLNSFTEVMHAELARALDVMEADGGLRGLIITGAGRGFCAGQDLGERKPAEDGARRDLSLILEKCYRPLITRLRALPVPVVCVMNGVAAGAGASLVLACDVVFAVESARFIQAFSKIGLLPDAGGTWFLPRLVGSARAMGAALFGEAVSARQAEAWGLIWRVVPDAALADTLAEVTETLASGPTRAYAATKAALHASSGNTLAQQFDLECRLQRELGYTDDYLEGMRAFAQKRAPAFTGK</sequence>
<reference evidence="2 3" key="1">
    <citation type="submission" date="2020-04" db="EMBL/GenBank/DDBJ databases">
        <authorList>
            <person name="De Canck E."/>
        </authorList>
    </citation>
    <scope>NUCLEOTIDE SEQUENCE [LARGE SCALE GENOMIC DNA]</scope>
    <source>
        <strain evidence="2 3">LMG 26858</strain>
    </source>
</reference>
<dbReference type="AlphaFoldDB" id="A0A6S7ERL3"/>
<comment type="similarity">
    <text evidence="1">Belongs to the enoyl-CoA hydratase/isomerase family.</text>
</comment>
<evidence type="ECO:0000313" key="2">
    <source>
        <dbReference type="EMBL" id="CAB3923283.1"/>
    </source>
</evidence>
<dbReference type="NCBIfam" id="TIGR02280">
    <property type="entry name" value="PaaB1"/>
    <property type="match status" value="1"/>
</dbReference>
<dbReference type="InterPro" id="IPR001753">
    <property type="entry name" value="Enoyl-CoA_hydra/iso"/>
</dbReference>
<evidence type="ECO:0000256" key="1">
    <source>
        <dbReference type="ARBA" id="ARBA00005254"/>
    </source>
</evidence>
<dbReference type="InterPro" id="IPR014748">
    <property type="entry name" value="Enoyl-CoA_hydra_C"/>
</dbReference>
<keyword evidence="2" id="KW-0413">Isomerase</keyword>
<name>A0A6S7ERL3_9BURK</name>
<dbReference type="InterPro" id="IPR029045">
    <property type="entry name" value="ClpP/crotonase-like_dom_sf"/>
</dbReference>
<keyword evidence="3" id="KW-1185">Reference proteome</keyword>